<dbReference type="InterPro" id="IPR041373">
    <property type="entry name" value="RT_RNaseH"/>
</dbReference>
<keyword evidence="2" id="KW-0645">Protease</keyword>
<evidence type="ECO:0000259" key="19">
    <source>
        <dbReference type="PROSITE" id="PS50994"/>
    </source>
</evidence>
<evidence type="ECO:0000313" key="21">
    <source>
        <dbReference type="Proteomes" id="UP000701853"/>
    </source>
</evidence>
<comment type="caution">
    <text evidence="20">The sequence shown here is derived from an EMBL/GenBank/DDBJ whole genome shotgun (WGS) entry which is preliminary data.</text>
</comment>
<dbReference type="Pfam" id="PF08284">
    <property type="entry name" value="RVP_2"/>
    <property type="match status" value="1"/>
</dbReference>
<keyword evidence="3" id="KW-0808">Transferase</keyword>
<dbReference type="GO" id="GO:0003964">
    <property type="term" value="F:RNA-directed DNA polymerase activity"/>
    <property type="evidence" value="ECO:0007669"/>
    <property type="project" value="UniProtKB-KW"/>
</dbReference>
<dbReference type="Proteomes" id="UP000701853">
    <property type="component" value="Chromosome 12"/>
</dbReference>
<dbReference type="Gene3D" id="2.40.70.10">
    <property type="entry name" value="Acid Proteases"/>
    <property type="match status" value="1"/>
</dbReference>
<dbReference type="Gene3D" id="3.10.20.370">
    <property type="match status" value="1"/>
</dbReference>
<dbReference type="InterPro" id="IPR005162">
    <property type="entry name" value="Retrotrans_gag_dom"/>
</dbReference>
<dbReference type="InterPro" id="IPR012337">
    <property type="entry name" value="RNaseH-like_sf"/>
</dbReference>
<evidence type="ECO:0000256" key="12">
    <source>
        <dbReference type="ARBA" id="ARBA00022918"/>
    </source>
</evidence>
<dbReference type="GO" id="GO:0006310">
    <property type="term" value="P:DNA recombination"/>
    <property type="evidence" value="ECO:0007669"/>
    <property type="project" value="UniProtKB-KW"/>
</dbReference>
<dbReference type="GO" id="GO:0008270">
    <property type="term" value="F:zinc ion binding"/>
    <property type="evidence" value="ECO:0007669"/>
    <property type="project" value="UniProtKB-KW"/>
</dbReference>
<evidence type="ECO:0000259" key="18">
    <source>
        <dbReference type="PROSITE" id="PS50158"/>
    </source>
</evidence>
<dbReference type="InterPro" id="IPR043502">
    <property type="entry name" value="DNA/RNA_pol_sf"/>
</dbReference>
<keyword evidence="12" id="KW-0695">RNA-directed DNA polymerase</keyword>
<dbReference type="FunFam" id="3.10.20.370:FF:000001">
    <property type="entry name" value="Retrovirus-related Pol polyprotein from transposon 17.6-like protein"/>
    <property type="match status" value="1"/>
</dbReference>
<evidence type="ECO:0000256" key="7">
    <source>
        <dbReference type="ARBA" id="ARBA00022750"/>
    </source>
</evidence>
<evidence type="ECO:0000256" key="5">
    <source>
        <dbReference type="ARBA" id="ARBA00022722"/>
    </source>
</evidence>
<dbReference type="InterPro" id="IPR050951">
    <property type="entry name" value="Retrovirus_Pol_polyprotein"/>
</dbReference>
<dbReference type="InterPro" id="IPR043128">
    <property type="entry name" value="Rev_trsase/Diguanyl_cyclase"/>
</dbReference>
<dbReference type="Gene3D" id="3.30.70.270">
    <property type="match status" value="2"/>
</dbReference>
<dbReference type="GO" id="GO:0003887">
    <property type="term" value="F:DNA-directed DNA polymerase activity"/>
    <property type="evidence" value="ECO:0007669"/>
    <property type="project" value="UniProtKB-KW"/>
</dbReference>
<evidence type="ECO:0000256" key="1">
    <source>
        <dbReference type="ARBA" id="ARBA00012493"/>
    </source>
</evidence>
<evidence type="ECO:0000256" key="8">
    <source>
        <dbReference type="ARBA" id="ARBA00022759"/>
    </source>
</evidence>
<evidence type="ECO:0000256" key="15">
    <source>
        <dbReference type="ARBA" id="ARBA00023172"/>
    </source>
</evidence>
<dbReference type="PROSITE" id="PS50158">
    <property type="entry name" value="ZF_CCHC"/>
    <property type="match status" value="1"/>
</dbReference>
<feature type="domain" description="CCHC-type" evidence="18">
    <location>
        <begin position="240"/>
        <end position="255"/>
    </location>
</feature>
<evidence type="ECO:0000256" key="17">
    <source>
        <dbReference type="SAM" id="MobiDB-lite"/>
    </source>
</evidence>
<keyword evidence="4" id="KW-0548">Nucleotidyltransferase</keyword>
<dbReference type="Pfam" id="PF00098">
    <property type="entry name" value="zf-CCHC"/>
    <property type="match status" value="1"/>
</dbReference>
<organism evidence="20 21">
    <name type="scientific">Gossypium anomalum</name>
    <dbReference type="NCBI Taxonomy" id="47600"/>
    <lineage>
        <taxon>Eukaryota</taxon>
        <taxon>Viridiplantae</taxon>
        <taxon>Streptophyta</taxon>
        <taxon>Embryophyta</taxon>
        <taxon>Tracheophyta</taxon>
        <taxon>Spermatophyta</taxon>
        <taxon>Magnoliopsida</taxon>
        <taxon>eudicotyledons</taxon>
        <taxon>Gunneridae</taxon>
        <taxon>Pentapetalae</taxon>
        <taxon>rosids</taxon>
        <taxon>malvids</taxon>
        <taxon>Malvales</taxon>
        <taxon>Malvaceae</taxon>
        <taxon>Malvoideae</taxon>
        <taxon>Gossypium</taxon>
    </lineage>
</organism>
<evidence type="ECO:0000256" key="4">
    <source>
        <dbReference type="ARBA" id="ARBA00022695"/>
    </source>
</evidence>
<dbReference type="InterPro" id="IPR016197">
    <property type="entry name" value="Chromo-like_dom_sf"/>
</dbReference>
<feature type="region of interest" description="Disordered" evidence="17">
    <location>
        <begin position="171"/>
        <end position="215"/>
    </location>
</feature>
<dbReference type="Gene3D" id="1.10.340.70">
    <property type="match status" value="1"/>
</dbReference>
<keyword evidence="21" id="KW-1185">Reference proteome</keyword>
<dbReference type="InterPro" id="IPR001878">
    <property type="entry name" value="Znf_CCHC"/>
</dbReference>
<feature type="domain" description="Integrase catalytic" evidence="19">
    <location>
        <begin position="952"/>
        <end position="1115"/>
    </location>
</feature>
<dbReference type="CDD" id="cd00303">
    <property type="entry name" value="retropepsin_like"/>
    <property type="match status" value="1"/>
</dbReference>
<keyword evidence="8" id="KW-0255">Endonuclease</keyword>
<keyword evidence="14" id="KW-0238">DNA-binding</keyword>
<proteinExistence type="predicted"/>
<evidence type="ECO:0000256" key="11">
    <source>
        <dbReference type="ARBA" id="ARBA00022908"/>
    </source>
</evidence>
<dbReference type="PANTHER" id="PTHR37984">
    <property type="entry name" value="PROTEIN CBG26694"/>
    <property type="match status" value="1"/>
</dbReference>
<reference evidence="20 21" key="1">
    <citation type="journal article" date="2021" name="bioRxiv">
        <title>The Gossypium anomalum genome as a resource for cotton improvement and evolutionary analysis of hybrid incompatibility.</title>
        <authorList>
            <person name="Grover C.E."/>
            <person name="Yuan D."/>
            <person name="Arick M.A."/>
            <person name="Miller E.R."/>
            <person name="Hu G."/>
            <person name="Peterson D.G."/>
            <person name="Wendel J.F."/>
            <person name="Udall J.A."/>
        </authorList>
    </citation>
    <scope>NUCLEOTIDE SEQUENCE [LARGE SCALE GENOMIC DNA]</scope>
    <source>
        <strain evidence="20">JFW-Udall</strain>
        <tissue evidence="20">Leaf</tissue>
    </source>
</reference>
<dbReference type="InterPro" id="IPR056924">
    <property type="entry name" value="SH3_Tf2-1"/>
</dbReference>
<dbReference type="SUPFAM" id="SSF56672">
    <property type="entry name" value="DNA/RNA polymerases"/>
    <property type="match status" value="1"/>
</dbReference>
<keyword evidence="16" id="KW-0863">Zinc-finger</keyword>
<dbReference type="SUPFAM" id="SSF54160">
    <property type="entry name" value="Chromo domain-like"/>
    <property type="match status" value="1"/>
</dbReference>
<keyword evidence="10" id="KW-0460">Magnesium</keyword>
<evidence type="ECO:0000256" key="3">
    <source>
        <dbReference type="ARBA" id="ARBA00022679"/>
    </source>
</evidence>
<protein>
    <recommendedName>
        <fullName evidence="1">RNA-directed DNA polymerase</fullName>
        <ecNumber evidence="1">2.7.7.49</ecNumber>
    </recommendedName>
</protein>
<dbReference type="Pfam" id="PF24626">
    <property type="entry name" value="SH3_Tf2-1"/>
    <property type="match status" value="1"/>
</dbReference>
<feature type="compositionally biased region" description="Polar residues" evidence="17">
    <location>
        <begin position="178"/>
        <end position="215"/>
    </location>
</feature>
<dbReference type="SUPFAM" id="SSF53098">
    <property type="entry name" value="Ribonuclease H-like"/>
    <property type="match status" value="1"/>
</dbReference>
<dbReference type="InterPro" id="IPR001584">
    <property type="entry name" value="Integrase_cat-core"/>
</dbReference>
<evidence type="ECO:0000256" key="10">
    <source>
        <dbReference type="ARBA" id="ARBA00022842"/>
    </source>
</evidence>
<evidence type="ECO:0000256" key="13">
    <source>
        <dbReference type="ARBA" id="ARBA00022932"/>
    </source>
</evidence>
<accession>A0A8J5Y262</accession>
<dbReference type="PROSITE" id="PS50994">
    <property type="entry name" value="INTEGRASE"/>
    <property type="match status" value="1"/>
</dbReference>
<dbReference type="Gene3D" id="3.10.10.10">
    <property type="entry name" value="HIV Type 1 Reverse Transcriptase, subunit A, domain 1"/>
    <property type="match status" value="1"/>
</dbReference>
<dbReference type="Pfam" id="PF03732">
    <property type="entry name" value="Retrotrans_gag"/>
    <property type="match status" value="1"/>
</dbReference>
<dbReference type="FunFam" id="3.30.70.270:FF:000020">
    <property type="entry name" value="Transposon Tf2-6 polyprotein-like Protein"/>
    <property type="match status" value="1"/>
</dbReference>
<dbReference type="Pfam" id="PF00078">
    <property type="entry name" value="RVT_1"/>
    <property type="match status" value="1"/>
</dbReference>
<keyword evidence="7" id="KW-0064">Aspartyl protease</keyword>
<evidence type="ECO:0000256" key="16">
    <source>
        <dbReference type="PROSITE-ProRule" id="PRU00047"/>
    </source>
</evidence>
<dbReference type="FunFam" id="1.10.340.70:FF:000001">
    <property type="entry name" value="Retrovirus-related Pol polyprotein from transposon gypsy-like Protein"/>
    <property type="match status" value="1"/>
</dbReference>
<dbReference type="OrthoDB" id="111931at2759"/>
<feature type="region of interest" description="Disordered" evidence="17">
    <location>
        <begin position="259"/>
        <end position="302"/>
    </location>
</feature>
<dbReference type="Pfam" id="PF17917">
    <property type="entry name" value="RT_RNaseH"/>
    <property type="match status" value="1"/>
</dbReference>
<dbReference type="InterPro" id="IPR041588">
    <property type="entry name" value="Integrase_H2C2"/>
</dbReference>
<keyword evidence="13" id="KW-0239">DNA-directed DNA polymerase</keyword>
<dbReference type="GO" id="GO:0004519">
    <property type="term" value="F:endonuclease activity"/>
    <property type="evidence" value="ECO:0007669"/>
    <property type="project" value="UniProtKB-KW"/>
</dbReference>
<name>A0A8J5Y262_9ROSI</name>
<evidence type="ECO:0000256" key="6">
    <source>
        <dbReference type="ARBA" id="ARBA00022723"/>
    </source>
</evidence>
<keyword evidence="5" id="KW-0540">Nuclease</keyword>
<dbReference type="SUPFAM" id="SSF50630">
    <property type="entry name" value="Acid proteases"/>
    <property type="match status" value="1"/>
</dbReference>
<dbReference type="InterPro" id="IPR036397">
    <property type="entry name" value="RNaseH_sf"/>
</dbReference>
<feature type="compositionally biased region" description="Basic and acidic residues" evidence="17">
    <location>
        <begin position="289"/>
        <end position="301"/>
    </location>
</feature>
<keyword evidence="9" id="KW-0378">Hydrolase</keyword>
<dbReference type="Gene3D" id="3.30.420.10">
    <property type="entry name" value="Ribonuclease H-like superfamily/Ribonuclease H"/>
    <property type="match status" value="1"/>
</dbReference>
<dbReference type="GO" id="GO:0003677">
    <property type="term" value="F:DNA binding"/>
    <property type="evidence" value="ECO:0007669"/>
    <property type="project" value="UniProtKB-KW"/>
</dbReference>
<evidence type="ECO:0000256" key="9">
    <source>
        <dbReference type="ARBA" id="ARBA00022801"/>
    </source>
</evidence>
<keyword evidence="15" id="KW-0233">DNA recombination</keyword>
<sequence>MDPDPAVADEVESNVPAPAEGAAPTENPPPTVGQGGGERGREAFLQKMNAWYTEFVRTNPNVQPPPPPPIPQPVPSTPQGMDLMKFHRTPVDRIRKQGAEEFKANIDDDAEKAEFWLENSIRKRKEFLELKQDNMTVTEYEREFVRLSKYAREYVPTEAKMCRRFEDGLNEDIKQPGKSRNMNHRSQASAGQSYGNYKKQNVGPKSQTTSAASVGNSRFVKPECQRYGRNHFGPCRVNECFRCGSSDHFIRDCPERAEKEKIQNTKTSGADSRGRYPRKAGSEASSKNVARDAPVRPEGRAPARTYAIKAREDASSPDVITGTFSLYNVNVIALIDPGSTHSYVCMKLVSSMNIPVENTEFMIRVSNPLGKCVTVDKVCKKCPLMIRDHYFPADLMLLPFDEFDVILGMDWLTLHDAKINCKEKVIELKCENGETLRVESDKSEALPSVISSMSAQRYLRKEELPGLPPVREVEFGIDLIPGTAPISIAPYRMAPVELKELKSQLQELTDKGFVRPSFSPWGAPVLFVKKKDGSIRLCVDYRQLNKVTIKNKYPLPRIDDLFDQLKGATWFSKIDLRSGYYQLRVKESDVPKTAFRTRYGDGIRVDPSKISAIVDWKPPKNVTEVRSFLGLAGYYRRFVNGFAIIAAPITRLLQKDAKFEWTEECQQSFEELKKLLTEAPVLVQPESGKEFVVYSDASLNGLGCVLMQEGKVVAYASRQLKPHEMNYPTHDLELAAVVFALKIWRHYLYGEKCRVYTDHKSLKYLMSQKDLNLRQRRWLELLKDYELVIDYHPGKANVVADALSKKLLFALRAMNTRLKVSDDGLILAELRARPMFLQEICEAQKNDQDLQAKRKQYEVDTESDFRIGSNGCLMFKDRICVPKNEELIQKILQEAHSGYFSIHPGSTKMYNDLKKMYWWNGMKRDISDFVSKCLICQQVKAEHQVPSGLFQPIMVPEWKWDRITMDFISGLPLTPRKKNAIWVIVDRLTKSAHFIPVRTDYSLNKLAELYIREIVRLHGIPLSIISDRDPRFTSRFWQKLQEALGTKLNFSIAFHPQTDGQSERVIQILEDMLRCCVLEFQGSWERYLPLVEFAYNNSYQTSLKMAPYEALYGRKCRTPLLKRKEIEYQVGDKVFLKVSPWKKVLIFGRKGKLSPRFIGPYEVIEKVGPVAYRLALPHELEKIHDVFHVSMLRRYRSDPSHVVSPTKIELQLDMTYEEEPIKILAREVKQLRNKNVAVVKVLWQRHGIEEATWESEETMRNQYHICLQIKKDVESTSIEEKKRLWTKLQNLCIFGTKASELVELSPSSLMDANARAR</sequence>
<dbReference type="SMART" id="SM00343">
    <property type="entry name" value="ZnF_C2HC"/>
    <property type="match status" value="1"/>
</dbReference>
<evidence type="ECO:0000256" key="14">
    <source>
        <dbReference type="ARBA" id="ARBA00023125"/>
    </source>
</evidence>
<keyword evidence="11" id="KW-0229">DNA integration</keyword>
<dbReference type="InterPro" id="IPR000477">
    <property type="entry name" value="RT_dom"/>
</dbReference>
<dbReference type="PANTHER" id="PTHR37984:SF5">
    <property type="entry name" value="PROTEIN NYNRIN-LIKE"/>
    <property type="match status" value="1"/>
</dbReference>
<dbReference type="CDD" id="cd09274">
    <property type="entry name" value="RNase_HI_RT_Ty3"/>
    <property type="match status" value="1"/>
</dbReference>
<dbReference type="GO" id="GO:0015074">
    <property type="term" value="P:DNA integration"/>
    <property type="evidence" value="ECO:0007669"/>
    <property type="project" value="UniProtKB-KW"/>
</dbReference>
<dbReference type="Gene3D" id="4.10.60.10">
    <property type="entry name" value="Zinc finger, CCHC-type"/>
    <property type="match status" value="1"/>
</dbReference>
<evidence type="ECO:0000313" key="20">
    <source>
        <dbReference type="EMBL" id="KAG8474899.1"/>
    </source>
</evidence>
<dbReference type="GO" id="GO:0004190">
    <property type="term" value="F:aspartic-type endopeptidase activity"/>
    <property type="evidence" value="ECO:0007669"/>
    <property type="project" value="UniProtKB-KW"/>
</dbReference>
<dbReference type="EMBL" id="JAHUZN010000012">
    <property type="protein sequence ID" value="KAG8474899.1"/>
    <property type="molecule type" value="Genomic_DNA"/>
</dbReference>
<dbReference type="GO" id="GO:0006508">
    <property type="term" value="P:proteolysis"/>
    <property type="evidence" value="ECO:0007669"/>
    <property type="project" value="UniProtKB-KW"/>
</dbReference>
<gene>
    <name evidence="20" type="ORF">CXB51_031562</name>
</gene>
<dbReference type="EC" id="2.7.7.49" evidence="1"/>
<keyword evidence="16" id="KW-0862">Zinc</keyword>
<dbReference type="CDD" id="cd01647">
    <property type="entry name" value="RT_LTR"/>
    <property type="match status" value="1"/>
</dbReference>
<dbReference type="InterPro" id="IPR021109">
    <property type="entry name" value="Peptidase_aspartic_dom_sf"/>
</dbReference>
<feature type="region of interest" description="Disordered" evidence="17">
    <location>
        <begin position="1"/>
        <end position="43"/>
    </location>
</feature>
<evidence type="ECO:0000256" key="2">
    <source>
        <dbReference type="ARBA" id="ARBA00022670"/>
    </source>
</evidence>
<feature type="compositionally biased region" description="Acidic residues" evidence="17">
    <location>
        <begin position="1"/>
        <end position="12"/>
    </location>
</feature>
<dbReference type="Pfam" id="PF17921">
    <property type="entry name" value="Integrase_H2C2"/>
    <property type="match status" value="1"/>
</dbReference>
<keyword evidence="6" id="KW-0479">Metal-binding</keyword>